<keyword evidence="2" id="KW-1185">Reference proteome</keyword>
<reference evidence="1" key="1">
    <citation type="journal article" date="2013" name="Nat. Commun.">
        <title>Whole-genome sequencing of Oryza brachyantha reveals mechanisms underlying Oryza genome evolution.</title>
        <authorList>
            <person name="Chen J."/>
            <person name="Huang Q."/>
            <person name="Gao D."/>
            <person name="Wang J."/>
            <person name="Lang Y."/>
            <person name="Liu T."/>
            <person name="Li B."/>
            <person name="Bai Z."/>
            <person name="Luis Goicoechea J."/>
            <person name="Liang C."/>
            <person name="Chen C."/>
            <person name="Zhang W."/>
            <person name="Sun S."/>
            <person name="Liao Y."/>
            <person name="Zhang X."/>
            <person name="Yang L."/>
            <person name="Song C."/>
            <person name="Wang M."/>
            <person name="Shi J."/>
            <person name="Liu G."/>
            <person name="Liu J."/>
            <person name="Zhou H."/>
            <person name="Zhou W."/>
            <person name="Yu Q."/>
            <person name="An N."/>
            <person name="Chen Y."/>
            <person name="Cai Q."/>
            <person name="Wang B."/>
            <person name="Liu B."/>
            <person name="Min J."/>
            <person name="Huang Y."/>
            <person name="Wu H."/>
            <person name="Li Z."/>
            <person name="Zhang Y."/>
            <person name="Yin Y."/>
            <person name="Song W."/>
            <person name="Jiang J."/>
            <person name="Jackson S.A."/>
            <person name="Wing R.A."/>
            <person name="Wang J."/>
            <person name="Chen M."/>
        </authorList>
    </citation>
    <scope>NUCLEOTIDE SEQUENCE [LARGE SCALE GENOMIC DNA]</scope>
    <source>
        <strain evidence="1">cv. IRGC 101232</strain>
    </source>
</reference>
<name>J3MSH4_ORYBR</name>
<accession>J3MSH4</accession>
<dbReference type="Proteomes" id="UP000006038">
    <property type="component" value="Chromosome 8"/>
</dbReference>
<dbReference type="HOGENOM" id="CLU_2472675_0_0_1"/>
<protein>
    <submittedName>
        <fullName evidence="1">Uncharacterized protein</fullName>
    </submittedName>
</protein>
<organism evidence="1">
    <name type="scientific">Oryza brachyantha</name>
    <name type="common">malo sina</name>
    <dbReference type="NCBI Taxonomy" id="4533"/>
    <lineage>
        <taxon>Eukaryota</taxon>
        <taxon>Viridiplantae</taxon>
        <taxon>Streptophyta</taxon>
        <taxon>Embryophyta</taxon>
        <taxon>Tracheophyta</taxon>
        <taxon>Spermatophyta</taxon>
        <taxon>Magnoliopsida</taxon>
        <taxon>Liliopsida</taxon>
        <taxon>Poales</taxon>
        <taxon>Poaceae</taxon>
        <taxon>BOP clade</taxon>
        <taxon>Oryzoideae</taxon>
        <taxon>Oryzeae</taxon>
        <taxon>Oryzinae</taxon>
        <taxon>Oryza</taxon>
    </lineage>
</organism>
<dbReference type="Gramene" id="OB08G20530.1">
    <property type="protein sequence ID" value="OB08G20530.1"/>
    <property type="gene ID" value="OB08G20530"/>
</dbReference>
<dbReference type="AlphaFoldDB" id="J3MSH4"/>
<reference evidence="1" key="2">
    <citation type="submission" date="2013-04" db="UniProtKB">
        <authorList>
            <consortium name="EnsemblPlants"/>
        </authorList>
    </citation>
    <scope>IDENTIFICATION</scope>
</reference>
<evidence type="ECO:0000313" key="1">
    <source>
        <dbReference type="EnsemblPlants" id="OB08G20530.1"/>
    </source>
</evidence>
<evidence type="ECO:0000313" key="2">
    <source>
        <dbReference type="Proteomes" id="UP000006038"/>
    </source>
</evidence>
<dbReference type="EnsemblPlants" id="OB08G20530.1">
    <property type="protein sequence ID" value="OB08G20530.1"/>
    <property type="gene ID" value="OB08G20530"/>
</dbReference>
<sequence length="88" mass="9696">MGSKVGTKSITQIAHELAKLNEVVESQQENISSAQVPLVEHFALVLVLGRKINHSRGVSFQVIDRVAEERLRLLAQIEAIEKCVIAAH</sequence>
<proteinExistence type="predicted"/>